<feature type="region of interest" description="Disordered" evidence="8">
    <location>
        <begin position="110"/>
        <end position="138"/>
    </location>
</feature>
<comment type="subunit">
    <text evidence="4">Component of the pre-66S ribosomal particle.</text>
</comment>
<comment type="function">
    <text evidence="1">Involved in the biogenesis of the 60S ribosomal subunit.</text>
</comment>
<dbReference type="EMBL" id="JAUIQD010000002">
    <property type="protein sequence ID" value="KAK3359320.1"/>
    <property type="molecule type" value="Genomic_DNA"/>
</dbReference>
<evidence type="ECO:0000256" key="8">
    <source>
        <dbReference type="SAM" id="MobiDB-lite"/>
    </source>
</evidence>
<dbReference type="AlphaFoldDB" id="A0AAJ0HQE4"/>
<proteinExistence type="inferred from homology"/>
<reference evidence="9" key="2">
    <citation type="submission" date="2023-06" db="EMBL/GenBank/DDBJ databases">
        <authorList>
            <consortium name="Lawrence Berkeley National Laboratory"/>
            <person name="Haridas S."/>
            <person name="Hensen N."/>
            <person name="Bonometti L."/>
            <person name="Westerberg I."/>
            <person name="Brannstrom I.O."/>
            <person name="Guillou S."/>
            <person name="Cros-Aarteil S."/>
            <person name="Calhoun S."/>
            <person name="Kuo A."/>
            <person name="Mondo S."/>
            <person name="Pangilinan J."/>
            <person name="Riley R."/>
            <person name="Labutti K."/>
            <person name="Andreopoulos B."/>
            <person name="Lipzen A."/>
            <person name="Chen C."/>
            <person name="Yanf M."/>
            <person name="Daum C."/>
            <person name="Ng V."/>
            <person name="Clum A."/>
            <person name="Steindorff A."/>
            <person name="Ohm R."/>
            <person name="Martin F."/>
            <person name="Silar P."/>
            <person name="Natvig D."/>
            <person name="Lalanne C."/>
            <person name="Gautier V."/>
            <person name="Ament-Velasquez S.L."/>
            <person name="Kruys A."/>
            <person name="Hutchinson M.I."/>
            <person name="Powell A.J."/>
            <person name="Barry K."/>
            <person name="Miller A.N."/>
            <person name="Grigoriev I.V."/>
            <person name="Debuchy R."/>
            <person name="Gladieux P."/>
            <person name="Thoren M.H."/>
            <person name="Johannesson H."/>
        </authorList>
    </citation>
    <scope>NUCLEOTIDE SEQUENCE</scope>
    <source>
        <strain evidence="9">CBS 955.72</strain>
    </source>
</reference>
<evidence type="ECO:0000313" key="10">
    <source>
        <dbReference type="Proteomes" id="UP001275084"/>
    </source>
</evidence>
<evidence type="ECO:0000256" key="3">
    <source>
        <dbReference type="ARBA" id="ARBA00008479"/>
    </source>
</evidence>
<dbReference type="GO" id="GO:0005730">
    <property type="term" value="C:nucleolus"/>
    <property type="evidence" value="ECO:0007669"/>
    <property type="project" value="UniProtKB-SubCell"/>
</dbReference>
<evidence type="ECO:0000313" key="9">
    <source>
        <dbReference type="EMBL" id="KAK3359320.1"/>
    </source>
</evidence>
<comment type="similarity">
    <text evidence="3">Belongs to the NOP16 family.</text>
</comment>
<gene>
    <name evidence="9" type="ORF">B0T25DRAFT_514872</name>
</gene>
<keyword evidence="6" id="KW-0539">Nucleus</keyword>
<feature type="compositionally biased region" description="Acidic residues" evidence="8">
    <location>
        <begin position="113"/>
        <end position="122"/>
    </location>
</feature>
<keyword evidence="10" id="KW-1185">Reference proteome</keyword>
<dbReference type="InterPro" id="IPR019002">
    <property type="entry name" value="Ribosome_biogenesis_Nop16"/>
</dbReference>
<evidence type="ECO:0000256" key="7">
    <source>
        <dbReference type="ARBA" id="ARBA00023274"/>
    </source>
</evidence>
<dbReference type="PANTHER" id="PTHR13243">
    <property type="entry name" value="HSPC111 PROTEIN-RELATED"/>
    <property type="match status" value="1"/>
</dbReference>
<name>A0AAJ0HQE4_9PEZI</name>
<dbReference type="GO" id="GO:0042273">
    <property type="term" value="P:ribosomal large subunit biogenesis"/>
    <property type="evidence" value="ECO:0007669"/>
    <property type="project" value="TreeGrafter"/>
</dbReference>
<evidence type="ECO:0000256" key="6">
    <source>
        <dbReference type="ARBA" id="ARBA00023242"/>
    </source>
</evidence>
<comment type="subcellular location">
    <subcellularLocation>
        <location evidence="2">Nucleus</location>
        <location evidence="2">Nucleolus</location>
    </subcellularLocation>
</comment>
<evidence type="ECO:0000256" key="5">
    <source>
        <dbReference type="ARBA" id="ARBA00015522"/>
    </source>
</evidence>
<evidence type="ECO:0000256" key="2">
    <source>
        <dbReference type="ARBA" id="ARBA00004604"/>
    </source>
</evidence>
<protein>
    <recommendedName>
        <fullName evidence="5">Nucleolar protein 16</fullName>
    </recommendedName>
</protein>
<dbReference type="PANTHER" id="PTHR13243:SF1">
    <property type="entry name" value="NUCLEOLAR PROTEIN 16"/>
    <property type="match status" value="1"/>
</dbReference>
<dbReference type="Pfam" id="PF09420">
    <property type="entry name" value="Nop16"/>
    <property type="match status" value="1"/>
</dbReference>
<evidence type="ECO:0000256" key="1">
    <source>
        <dbReference type="ARBA" id="ARBA00002889"/>
    </source>
</evidence>
<comment type="caution">
    <text evidence="9">The sequence shown here is derived from an EMBL/GenBank/DDBJ whole genome shotgun (WGS) entry which is preliminary data.</text>
</comment>
<dbReference type="GO" id="GO:1990904">
    <property type="term" value="C:ribonucleoprotein complex"/>
    <property type="evidence" value="ECO:0007669"/>
    <property type="project" value="UniProtKB-KW"/>
</dbReference>
<feature type="region of interest" description="Disordered" evidence="8">
    <location>
        <begin position="40"/>
        <end position="70"/>
    </location>
</feature>
<organism evidence="9 10">
    <name type="scientific">Lasiosphaeria hispida</name>
    <dbReference type="NCBI Taxonomy" id="260671"/>
    <lineage>
        <taxon>Eukaryota</taxon>
        <taxon>Fungi</taxon>
        <taxon>Dikarya</taxon>
        <taxon>Ascomycota</taxon>
        <taxon>Pezizomycotina</taxon>
        <taxon>Sordariomycetes</taxon>
        <taxon>Sordariomycetidae</taxon>
        <taxon>Sordariales</taxon>
        <taxon>Lasiosphaeriaceae</taxon>
        <taxon>Lasiosphaeria</taxon>
    </lineage>
</organism>
<evidence type="ECO:0000256" key="4">
    <source>
        <dbReference type="ARBA" id="ARBA00011187"/>
    </source>
</evidence>
<reference evidence="9" key="1">
    <citation type="journal article" date="2023" name="Mol. Phylogenet. Evol.">
        <title>Genome-scale phylogeny and comparative genomics of the fungal order Sordariales.</title>
        <authorList>
            <person name="Hensen N."/>
            <person name="Bonometti L."/>
            <person name="Westerberg I."/>
            <person name="Brannstrom I.O."/>
            <person name="Guillou S."/>
            <person name="Cros-Aarteil S."/>
            <person name="Calhoun S."/>
            <person name="Haridas S."/>
            <person name="Kuo A."/>
            <person name="Mondo S."/>
            <person name="Pangilinan J."/>
            <person name="Riley R."/>
            <person name="LaButti K."/>
            <person name="Andreopoulos B."/>
            <person name="Lipzen A."/>
            <person name="Chen C."/>
            <person name="Yan M."/>
            <person name="Daum C."/>
            <person name="Ng V."/>
            <person name="Clum A."/>
            <person name="Steindorff A."/>
            <person name="Ohm R.A."/>
            <person name="Martin F."/>
            <person name="Silar P."/>
            <person name="Natvig D.O."/>
            <person name="Lalanne C."/>
            <person name="Gautier V."/>
            <person name="Ament-Velasquez S.L."/>
            <person name="Kruys A."/>
            <person name="Hutchinson M.I."/>
            <person name="Powell A.J."/>
            <person name="Barry K."/>
            <person name="Miller A.N."/>
            <person name="Grigoriev I.V."/>
            <person name="Debuchy R."/>
            <person name="Gladieux P."/>
            <person name="Hiltunen Thoren M."/>
            <person name="Johannesson H."/>
        </authorList>
    </citation>
    <scope>NUCLEOTIDE SEQUENCE</scope>
    <source>
        <strain evidence="9">CBS 955.72</strain>
    </source>
</reference>
<accession>A0AAJ0HQE4</accession>
<sequence length="252" mass="28266">MPNRPKKALNPLGNDTIAKNWDKKETLSQNYSRFGLVAKLGTTAGGTKQRTKKSAATATSGGGAPGKSDPLVFQSGDQGLFQVSEVKVERDATGRIVRVLREANPLRDRLNELESDSENETEEKEHEEWGGIDEPMDENDRPAVIRQLEREANMPVETKARHQSERELEWLQSLVAKYGDDRGAMARDRKLNPMQQTAADITKRLKKAGLLKISSIRNVRLAWVNIRLYVHGKGESGKEVSLRAFWRISEFG</sequence>
<keyword evidence="7" id="KW-0687">Ribonucleoprotein</keyword>
<dbReference type="Proteomes" id="UP001275084">
    <property type="component" value="Unassembled WGS sequence"/>
</dbReference>